<dbReference type="InterPro" id="IPR036277">
    <property type="entry name" value="SMC_hinge_sf"/>
</dbReference>
<evidence type="ECO:0000256" key="3">
    <source>
        <dbReference type="ARBA" id="ARBA00023242"/>
    </source>
</evidence>
<accession>A0AA39P6Z7</accession>
<keyword evidence="8" id="KW-1185">Reference proteome</keyword>
<sequence length="1090" mass="123676">MRRRATIIPKPPRVNFLWEKGADLRTQFTKTTFSVPLGKQNYEFDVYHRDLWSWTLDILQDPVSLLTLSGMLNNFLNTKAMAHLNGSILSLGRVTSFGKCRQDMTFFIRHCSGYPVIVRLGNLPAHIRNGQGVGGAGGYRMVTYSTFSYQDDNLTQIVFARSKIGAWVQSSDPDVAPWYLFPTIMILSADYEEQCVMALTRGVQSKFPCNICLVPKGHLLEMEETYNLRTMPWAQDIFKQAKEISNATDRNEFLKKFGLQFIELIFMPIISSLKKETLLDIFFSRLMSVHGVGYFSPSWMSKAANTCCPNCAKGVTLNYNTKPNESMHGTFKESYQRCTNFKDYDKQEERLATSAEEKDPDEIDNSRQPETADKELPLINGAEVAFEGFALEDWISLYGMLKYPAMFPTSTIVLIMTLFSLTRRWPPVAQLVMVFECTIHEKTFPLMLVRPFDQPTEGYSAQKDQDLGFYRVRTDMKKSEPCLVSIYSVRGALLIEDHDFSSQDKDVKEYLVVDVVDADMKINRSMILLARDHLEALTVQGQMQHGVLTETERNANDHKHLEQLQTHYKEREAAYGHGSHFFEGGPKSSCHCKQGSAEHEKCEMALRNIGNMNTKLKKVTKTITERKGQCSHAIEESGQKMKKEESNVEKYEVIARGREYKTQVFHNQIEVKQKELQPWTTKLNVKQAKIDVATSEWDTLVQKAERIKDLSKDAENSLEELRSNQTMKVQEQGQLRQRKAQAQNELRAAEKRHQGRLGHLGKMQMINMMLPVTTACGNLNFMVVDKVEQGQACIKHLRSQNAGRTSILVLEKLGKPDMSQNEEARKWLELLLKKAMKQSDRNRLLKVGPEVDLSFEKLGMDIENGKKCIADAEKCIQRAPGGVGETGRRAQGSQGGEETMAEDLQKLKEELDEMLELVQGFIQREAELKHKAQNEEGNSKADKSHKGSRQRPQITAAAVPVSSLILKAVIMVTRIPGPNSTSTATRSWFNSVRNSEAPAQSECPRWVQRGGRGVLLCASDVNLSPKTVTSKRLSMIVWKQRLDEFMSGFNLISLKLKEMYQIITIRGNAELELVDSMDPFSEGIIFSVTS</sequence>
<evidence type="ECO:0000313" key="8">
    <source>
        <dbReference type="Proteomes" id="UP001175228"/>
    </source>
</evidence>
<dbReference type="GO" id="GO:0005524">
    <property type="term" value="F:ATP binding"/>
    <property type="evidence" value="ECO:0007669"/>
    <property type="project" value="UniProtKB-KW"/>
</dbReference>
<dbReference type="Gene3D" id="1.20.1060.20">
    <property type="match status" value="1"/>
</dbReference>
<dbReference type="SUPFAM" id="SSF75553">
    <property type="entry name" value="Smc hinge domain"/>
    <property type="match status" value="1"/>
</dbReference>
<proteinExistence type="predicted"/>
<evidence type="ECO:0000256" key="4">
    <source>
        <dbReference type="SAM" id="Coils"/>
    </source>
</evidence>
<comment type="caution">
    <text evidence="7">The sequence shown here is derived from an EMBL/GenBank/DDBJ whole genome shotgun (WGS) entry which is preliminary data.</text>
</comment>
<dbReference type="Pfam" id="PF06470">
    <property type="entry name" value="SMC_hinge"/>
    <property type="match status" value="1"/>
</dbReference>
<keyword evidence="4" id="KW-0175">Coiled coil</keyword>
<feature type="coiled-coil region" evidence="4">
    <location>
        <begin position="700"/>
        <end position="752"/>
    </location>
</feature>
<dbReference type="PANTHER" id="PTHR18937">
    <property type="entry name" value="STRUCTURAL MAINTENANCE OF CHROMOSOMES SMC FAMILY MEMBER"/>
    <property type="match status" value="1"/>
</dbReference>
<feature type="region of interest" description="Disordered" evidence="5">
    <location>
        <begin position="931"/>
        <end position="953"/>
    </location>
</feature>
<feature type="compositionally biased region" description="Basic and acidic residues" evidence="5">
    <location>
        <begin position="364"/>
        <end position="374"/>
    </location>
</feature>
<dbReference type="EMBL" id="JAUEPU010000099">
    <property type="protein sequence ID" value="KAK0478073.1"/>
    <property type="molecule type" value="Genomic_DNA"/>
</dbReference>
<keyword evidence="3" id="KW-0539">Nucleus</keyword>
<evidence type="ECO:0000313" key="7">
    <source>
        <dbReference type="EMBL" id="KAK0478073.1"/>
    </source>
</evidence>
<gene>
    <name evidence="7" type="ORF">EDD18DRAFT_1443623</name>
</gene>
<evidence type="ECO:0000259" key="6">
    <source>
        <dbReference type="Pfam" id="PF06470"/>
    </source>
</evidence>
<feature type="region of interest" description="Disordered" evidence="5">
    <location>
        <begin position="349"/>
        <end position="374"/>
    </location>
</feature>
<protein>
    <recommendedName>
        <fullName evidence="6">SMC hinge domain-containing protein</fullName>
    </recommendedName>
</protein>
<dbReference type="Proteomes" id="UP001175228">
    <property type="component" value="Unassembled WGS sequence"/>
</dbReference>
<reference evidence="7" key="1">
    <citation type="submission" date="2023-06" db="EMBL/GenBank/DDBJ databases">
        <authorList>
            <consortium name="Lawrence Berkeley National Laboratory"/>
            <person name="Ahrendt S."/>
            <person name="Sahu N."/>
            <person name="Indic B."/>
            <person name="Wong-Bajracharya J."/>
            <person name="Merenyi Z."/>
            <person name="Ke H.-M."/>
            <person name="Monk M."/>
            <person name="Kocsube S."/>
            <person name="Drula E."/>
            <person name="Lipzen A."/>
            <person name="Balint B."/>
            <person name="Henrissat B."/>
            <person name="Andreopoulos B."/>
            <person name="Martin F.M."/>
            <person name="Harder C.B."/>
            <person name="Rigling D."/>
            <person name="Ford K.L."/>
            <person name="Foster G.D."/>
            <person name="Pangilinan J."/>
            <person name="Papanicolaou A."/>
            <person name="Barry K."/>
            <person name="LaButti K."/>
            <person name="Viragh M."/>
            <person name="Koriabine M."/>
            <person name="Yan M."/>
            <person name="Riley R."/>
            <person name="Champramary S."/>
            <person name="Plett K.L."/>
            <person name="Tsai I.J."/>
            <person name="Slot J."/>
            <person name="Sipos G."/>
            <person name="Plett J."/>
            <person name="Nagy L.G."/>
            <person name="Grigoriev I.V."/>
        </authorList>
    </citation>
    <scope>NUCLEOTIDE SEQUENCE</scope>
    <source>
        <strain evidence="7">HWK02</strain>
    </source>
</reference>
<evidence type="ECO:0000256" key="1">
    <source>
        <dbReference type="ARBA" id="ARBA00022741"/>
    </source>
</evidence>
<dbReference type="PANTHER" id="PTHR18937:SF172">
    <property type="entry name" value="STRUCTURAL MAINTENANCE OF CHROMOSOMES PROTEIN"/>
    <property type="match status" value="1"/>
</dbReference>
<keyword evidence="2" id="KW-0067">ATP-binding</keyword>
<dbReference type="GO" id="GO:0007076">
    <property type="term" value="P:mitotic chromosome condensation"/>
    <property type="evidence" value="ECO:0007669"/>
    <property type="project" value="TreeGrafter"/>
</dbReference>
<feature type="coiled-coil region" evidence="4">
    <location>
        <begin position="897"/>
        <end position="924"/>
    </location>
</feature>
<evidence type="ECO:0000256" key="5">
    <source>
        <dbReference type="SAM" id="MobiDB-lite"/>
    </source>
</evidence>
<feature type="domain" description="SMC hinge" evidence="6">
    <location>
        <begin position="752"/>
        <end position="826"/>
    </location>
</feature>
<dbReference type="InterPro" id="IPR010935">
    <property type="entry name" value="SMC_hinge"/>
</dbReference>
<dbReference type="AlphaFoldDB" id="A0AA39P6Z7"/>
<organism evidence="7 8">
    <name type="scientific">Armillaria luteobubalina</name>
    <dbReference type="NCBI Taxonomy" id="153913"/>
    <lineage>
        <taxon>Eukaryota</taxon>
        <taxon>Fungi</taxon>
        <taxon>Dikarya</taxon>
        <taxon>Basidiomycota</taxon>
        <taxon>Agaricomycotina</taxon>
        <taxon>Agaricomycetes</taxon>
        <taxon>Agaricomycetidae</taxon>
        <taxon>Agaricales</taxon>
        <taxon>Marasmiineae</taxon>
        <taxon>Physalacriaceae</taxon>
        <taxon>Armillaria</taxon>
    </lineage>
</organism>
<dbReference type="GO" id="GO:0000796">
    <property type="term" value="C:condensin complex"/>
    <property type="evidence" value="ECO:0007669"/>
    <property type="project" value="TreeGrafter"/>
</dbReference>
<keyword evidence="1" id="KW-0547">Nucleotide-binding</keyword>
<name>A0AA39P6Z7_9AGAR</name>
<feature type="compositionally biased region" description="Basic and acidic residues" evidence="5">
    <location>
        <begin position="931"/>
        <end position="945"/>
    </location>
</feature>
<evidence type="ECO:0000256" key="2">
    <source>
        <dbReference type="ARBA" id="ARBA00022840"/>
    </source>
</evidence>